<dbReference type="Proteomes" id="UP000693946">
    <property type="component" value="Linkage Group LG15"/>
</dbReference>
<evidence type="ECO:0000256" key="1">
    <source>
        <dbReference type="SAM" id="MobiDB-lite"/>
    </source>
</evidence>
<evidence type="ECO:0000313" key="2">
    <source>
        <dbReference type="EMBL" id="KAG7512685.1"/>
    </source>
</evidence>
<feature type="region of interest" description="Disordered" evidence="1">
    <location>
        <begin position="1"/>
        <end position="36"/>
    </location>
</feature>
<evidence type="ECO:0000313" key="3">
    <source>
        <dbReference type="Proteomes" id="UP000693946"/>
    </source>
</evidence>
<dbReference type="EMBL" id="JAGKHQ010000007">
    <property type="protein sequence ID" value="KAG7512685.1"/>
    <property type="molecule type" value="Genomic_DNA"/>
</dbReference>
<sequence length="89" mass="10226">MSSGATDSERARKRGRHTHTQQFDEAYTHTQQQPAKSLLSPEFEAFKDSPPFFSPQLSESTNTQRSDLLIRAPTLHHTKKSIYTRFFGE</sequence>
<proteinExistence type="predicted"/>
<protein>
    <submittedName>
        <fullName evidence="2">Uncharacterized protein</fullName>
    </submittedName>
</protein>
<comment type="caution">
    <text evidence="2">The sequence shown here is derived from an EMBL/GenBank/DDBJ whole genome shotgun (WGS) entry which is preliminary data.</text>
</comment>
<accession>A0AAV6S7K2</accession>
<keyword evidence="3" id="KW-1185">Reference proteome</keyword>
<reference evidence="2 3" key="1">
    <citation type="journal article" date="2021" name="Sci. Rep.">
        <title>Chromosome anchoring in Senegalese sole (Solea senegalensis) reveals sex-associated markers and genome rearrangements in flatfish.</title>
        <authorList>
            <person name="Guerrero-Cozar I."/>
            <person name="Gomez-Garrido J."/>
            <person name="Berbel C."/>
            <person name="Martinez-Blanch J.F."/>
            <person name="Alioto T."/>
            <person name="Claros M.G."/>
            <person name="Gagnaire P.A."/>
            <person name="Manchado M."/>
        </authorList>
    </citation>
    <scope>NUCLEOTIDE SEQUENCE [LARGE SCALE GENOMIC DNA]</scope>
    <source>
        <strain evidence="2">Sse05_10M</strain>
    </source>
</reference>
<gene>
    <name evidence="2" type="ORF">JOB18_037235</name>
</gene>
<dbReference type="AlphaFoldDB" id="A0AAV6S7K2"/>
<feature type="compositionally biased region" description="Polar residues" evidence="1">
    <location>
        <begin position="20"/>
        <end position="35"/>
    </location>
</feature>
<organism evidence="2 3">
    <name type="scientific">Solea senegalensis</name>
    <name type="common">Senegalese sole</name>
    <dbReference type="NCBI Taxonomy" id="28829"/>
    <lineage>
        <taxon>Eukaryota</taxon>
        <taxon>Metazoa</taxon>
        <taxon>Chordata</taxon>
        <taxon>Craniata</taxon>
        <taxon>Vertebrata</taxon>
        <taxon>Euteleostomi</taxon>
        <taxon>Actinopterygii</taxon>
        <taxon>Neopterygii</taxon>
        <taxon>Teleostei</taxon>
        <taxon>Neoteleostei</taxon>
        <taxon>Acanthomorphata</taxon>
        <taxon>Carangaria</taxon>
        <taxon>Pleuronectiformes</taxon>
        <taxon>Pleuronectoidei</taxon>
        <taxon>Soleidae</taxon>
        <taxon>Solea</taxon>
    </lineage>
</organism>
<name>A0AAV6S7K2_SOLSE</name>